<protein>
    <submittedName>
        <fullName evidence="1">Uncharacterized protein</fullName>
    </submittedName>
</protein>
<sequence>MHRLPLNNPTGIEELLSLVMEDDTADLELNDDEIITMAQKAEVEENDDQEKDDVEKQIVTNLEKLSLAITASLLEETNPTDGVVLRRIRELQKSLKTTAIVQTTTSSWLVSNESNLIAWHFIVFYVNKIHVYKKC</sequence>
<accession>A0A0P1AWJ1</accession>
<dbReference type="Proteomes" id="UP000054928">
    <property type="component" value="Unassembled WGS sequence"/>
</dbReference>
<dbReference type="GeneID" id="36396884"/>
<proteinExistence type="predicted"/>
<name>A0A0P1AWJ1_PLAHL</name>
<dbReference type="AlphaFoldDB" id="A0A0P1AWJ1"/>
<evidence type="ECO:0000313" key="2">
    <source>
        <dbReference type="Proteomes" id="UP000054928"/>
    </source>
</evidence>
<keyword evidence="2" id="KW-1185">Reference proteome</keyword>
<evidence type="ECO:0000313" key="1">
    <source>
        <dbReference type="EMBL" id="CEG45540.1"/>
    </source>
</evidence>
<organism evidence="1 2">
    <name type="scientific">Plasmopara halstedii</name>
    <name type="common">Downy mildew of sunflower</name>
    <dbReference type="NCBI Taxonomy" id="4781"/>
    <lineage>
        <taxon>Eukaryota</taxon>
        <taxon>Sar</taxon>
        <taxon>Stramenopiles</taxon>
        <taxon>Oomycota</taxon>
        <taxon>Peronosporomycetes</taxon>
        <taxon>Peronosporales</taxon>
        <taxon>Peronosporaceae</taxon>
        <taxon>Plasmopara</taxon>
    </lineage>
</organism>
<reference evidence="2" key="1">
    <citation type="submission" date="2014-09" db="EMBL/GenBank/DDBJ databases">
        <authorList>
            <person name="Sharma Rahul"/>
            <person name="Thines Marco"/>
        </authorList>
    </citation>
    <scope>NUCLEOTIDE SEQUENCE [LARGE SCALE GENOMIC DNA]</scope>
</reference>
<dbReference type="RefSeq" id="XP_024581909.1">
    <property type="nucleotide sequence ID" value="XM_024716296.1"/>
</dbReference>
<dbReference type="EMBL" id="CCYD01001583">
    <property type="protein sequence ID" value="CEG45540.1"/>
    <property type="molecule type" value="Genomic_DNA"/>
</dbReference>